<feature type="domain" description="Carboxymuconolactone decarboxylase-like" evidence="1">
    <location>
        <begin position="13"/>
        <end position="96"/>
    </location>
</feature>
<dbReference type="PANTHER" id="PTHR33570:SF9">
    <property type="entry name" value="BLL4600 PROTEIN"/>
    <property type="match status" value="1"/>
</dbReference>
<dbReference type="InterPro" id="IPR003779">
    <property type="entry name" value="CMD-like"/>
</dbReference>
<dbReference type="GeneID" id="68840993"/>
<dbReference type="GO" id="GO:0051920">
    <property type="term" value="F:peroxiredoxin activity"/>
    <property type="evidence" value="ECO:0007669"/>
    <property type="project" value="InterPro"/>
</dbReference>
<dbReference type="PANTHER" id="PTHR33570">
    <property type="entry name" value="4-CARBOXYMUCONOLACTONE DECARBOXYLASE FAMILY PROTEIN"/>
    <property type="match status" value="1"/>
</dbReference>
<dbReference type="SUPFAM" id="SSF69118">
    <property type="entry name" value="AhpD-like"/>
    <property type="match status" value="1"/>
</dbReference>
<evidence type="ECO:0000259" key="1">
    <source>
        <dbReference type="Pfam" id="PF02627"/>
    </source>
</evidence>
<dbReference type="InterPro" id="IPR052512">
    <property type="entry name" value="4CMD/NDH-1_regulator"/>
</dbReference>
<dbReference type="Proteomes" id="UP000178776">
    <property type="component" value="Chromosome"/>
</dbReference>
<evidence type="ECO:0000313" key="2">
    <source>
        <dbReference type="EMBL" id="AOZ49799.1"/>
    </source>
</evidence>
<dbReference type="Pfam" id="PF02627">
    <property type="entry name" value="CMD"/>
    <property type="match status" value="1"/>
</dbReference>
<sequence length="104" mass="11249">MFNHADAMPRLAPKLAELSSQVLFDDVWQRPGLSPCERSLATIAALIGQARPHALDFHLRRGLENGLSAEALGELLTHLAFYAGWPSATAALEQLDAVLTSQAE</sequence>
<evidence type="ECO:0000313" key="3">
    <source>
        <dbReference type="Proteomes" id="UP000178776"/>
    </source>
</evidence>
<organism evidence="2 3">
    <name type="scientific">Chromobacterium vaccinii</name>
    <dbReference type="NCBI Taxonomy" id="1108595"/>
    <lineage>
        <taxon>Bacteria</taxon>
        <taxon>Pseudomonadati</taxon>
        <taxon>Pseudomonadota</taxon>
        <taxon>Betaproteobacteria</taxon>
        <taxon>Neisseriales</taxon>
        <taxon>Chromobacteriaceae</taxon>
        <taxon>Chromobacterium</taxon>
    </lineage>
</organism>
<name>A0A1D9LET9_9NEIS</name>
<dbReference type="STRING" id="1108595.BKX93_07185"/>
<gene>
    <name evidence="2" type="ORF">BKX93_07185</name>
</gene>
<protein>
    <submittedName>
        <fullName evidence="2">Carboxymuconolactone decarboxylase</fullName>
    </submittedName>
</protein>
<reference evidence="2 3" key="1">
    <citation type="submission" date="2016-10" db="EMBL/GenBank/DDBJ databases">
        <title>Chromobacterium muskegensis sp. nov., an insecticidal bacterium isolated from Sphagnum bogs.</title>
        <authorList>
            <person name="Sparks M.E."/>
            <person name="Blackburn M.B."/>
            <person name="Gundersen-Rindal D.E."/>
            <person name="Mitchell A."/>
            <person name="Farrar R."/>
            <person name="Kuhar D."/>
        </authorList>
    </citation>
    <scope>NUCLEOTIDE SEQUENCE [LARGE SCALE GENOMIC DNA]</scope>
    <source>
        <strain evidence="2 3">21-1</strain>
    </source>
</reference>
<dbReference type="Gene3D" id="1.20.1290.10">
    <property type="entry name" value="AhpD-like"/>
    <property type="match status" value="1"/>
</dbReference>
<dbReference type="InterPro" id="IPR029032">
    <property type="entry name" value="AhpD-like"/>
</dbReference>
<proteinExistence type="predicted"/>
<dbReference type="KEGG" id="cvc:BKX93_07185"/>
<dbReference type="AlphaFoldDB" id="A0A1D9LET9"/>
<dbReference type="EMBL" id="CP017707">
    <property type="protein sequence ID" value="AOZ49799.1"/>
    <property type="molecule type" value="Genomic_DNA"/>
</dbReference>
<dbReference type="RefSeq" id="WP_070979348.1">
    <property type="nucleotide sequence ID" value="NZ_CP017707.1"/>
</dbReference>
<accession>A0A1D9LET9</accession>